<dbReference type="InterPro" id="IPR007325">
    <property type="entry name" value="KFase/CYL"/>
</dbReference>
<gene>
    <name evidence="1" type="ORF">DRF57_10660</name>
</gene>
<keyword evidence="2" id="KW-1185">Reference proteome</keyword>
<sequence length="300" mass="34602">MDKRVQFDFEVYFTNGGNLKGEDFRLDIMGDDITDRELADYIIEDLRLLMAGKVNILNKQIFSEPHKRKSAKEHSPTERLIDLSHTIEEGLITYKGLPAPHICDYLSRKDSQKFYDKGTEFQIGNIEMVTNTGTYIDCPFHRFENGKDTAEIELEKFAELDAVVFRIPYSETLEITDEHFRNREIRNKAILIHTGWDRHWNTETYYENHPYLTESAAEYLKDCQVKLVGIDSHNIDDTAGKSRPVHTILLDAEILIVEHLCNLDKLPDEDITFTAAPPKFKGVGTFPVRAFASVKQTLQK</sequence>
<dbReference type="Proteomes" id="UP000256491">
    <property type="component" value="Unassembled WGS sequence"/>
</dbReference>
<dbReference type="PANTHER" id="PTHR31118:SF32">
    <property type="entry name" value="KYNURENINE FORMAMIDASE"/>
    <property type="match status" value="1"/>
</dbReference>
<protein>
    <submittedName>
        <fullName evidence="1">Cyclase family protein</fullName>
    </submittedName>
</protein>
<accession>A0ABX9ILK0</accession>
<dbReference type="RefSeq" id="WP_115918442.1">
    <property type="nucleotide sequence ID" value="NZ_BJYH01000004.1"/>
</dbReference>
<proteinExistence type="predicted"/>
<dbReference type="PANTHER" id="PTHR31118">
    <property type="entry name" value="CYCLASE-LIKE PROTEIN 2"/>
    <property type="match status" value="1"/>
</dbReference>
<comment type="caution">
    <text evidence="1">The sequence shown here is derived from an EMBL/GenBank/DDBJ whole genome shotgun (WGS) entry which is preliminary data.</text>
</comment>
<evidence type="ECO:0000313" key="2">
    <source>
        <dbReference type="Proteomes" id="UP000256491"/>
    </source>
</evidence>
<reference evidence="1 2" key="1">
    <citation type="journal article" date="2010" name="Syst. Appl. Microbiol.">
        <title>Four new species of Chryseobacterium from the rhizosphere of coastal sand dune plants, Chryseobacterium elymi sp. nov., Chryseobacterium hagamense sp. nov., Chryseobacterium lathyri sp. nov. and Chryseobacterium rhizosphaerae sp. nov.</title>
        <authorList>
            <person name="Cho S.H."/>
            <person name="Lee K.S."/>
            <person name="Shin D.S."/>
            <person name="Han J.H."/>
            <person name="Park K.S."/>
            <person name="Lee C.H."/>
            <person name="Park K.H."/>
            <person name="Kim S.B."/>
        </authorList>
    </citation>
    <scope>NUCLEOTIDE SEQUENCE [LARGE SCALE GENOMIC DNA]</scope>
    <source>
        <strain evidence="1 2">KCTC 22548</strain>
    </source>
</reference>
<dbReference type="InterPro" id="IPR037175">
    <property type="entry name" value="KFase_sf"/>
</dbReference>
<organism evidence="1 2">
    <name type="scientific">Chryseobacterium rhizosphaerae</name>
    <dbReference type="NCBI Taxonomy" id="395937"/>
    <lineage>
        <taxon>Bacteria</taxon>
        <taxon>Pseudomonadati</taxon>
        <taxon>Bacteroidota</taxon>
        <taxon>Flavobacteriia</taxon>
        <taxon>Flavobacteriales</taxon>
        <taxon>Weeksellaceae</taxon>
        <taxon>Chryseobacterium group</taxon>
        <taxon>Chryseobacterium</taxon>
    </lineage>
</organism>
<name>A0ABX9ILK0_9FLAO</name>
<dbReference type="Gene3D" id="3.50.30.50">
    <property type="entry name" value="Putative cyclase"/>
    <property type="match status" value="1"/>
</dbReference>
<dbReference type="EMBL" id="QNUF01000010">
    <property type="protein sequence ID" value="REC75472.1"/>
    <property type="molecule type" value="Genomic_DNA"/>
</dbReference>
<dbReference type="SUPFAM" id="SSF102198">
    <property type="entry name" value="Putative cyclase"/>
    <property type="match status" value="1"/>
</dbReference>
<dbReference type="Pfam" id="PF04199">
    <property type="entry name" value="Cyclase"/>
    <property type="match status" value="1"/>
</dbReference>
<evidence type="ECO:0000313" key="1">
    <source>
        <dbReference type="EMBL" id="REC75472.1"/>
    </source>
</evidence>